<evidence type="ECO:0000256" key="5">
    <source>
        <dbReference type="ARBA" id="ARBA00022842"/>
    </source>
</evidence>
<feature type="binding site" evidence="7">
    <location>
        <position position="122"/>
    </location>
    <ligand>
        <name>orotate</name>
        <dbReference type="ChEBI" id="CHEBI:30839"/>
    </ligand>
</feature>
<dbReference type="NCBIfam" id="TIGR01367">
    <property type="entry name" value="pyrE_Therm"/>
    <property type="match status" value="1"/>
</dbReference>
<dbReference type="UniPathway" id="UPA00070">
    <property type="reaction ID" value="UER00119"/>
</dbReference>
<dbReference type="SUPFAM" id="SSF53271">
    <property type="entry name" value="PRTase-like"/>
    <property type="match status" value="1"/>
</dbReference>
<dbReference type="HAMAP" id="MF_01208">
    <property type="entry name" value="PyrE"/>
    <property type="match status" value="1"/>
</dbReference>
<evidence type="ECO:0000256" key="2">
    <source>
        <dbReference type="ARBA" id="ARBA00011971"/>
    </source>
</evidence>
<comment type="caution">
    <text evidence="7">Lacks conserved residue(s) required for the propagation of feature annotation.</text>
</comment>
<dbReference type="EC" id="2.4.2.10" evidence="2 7"/>
<dbReference type="CDD" id="cd06223">
    <property type="entry name" value="PRTases_typeI"/>
    <property type="match status" value="1"/>
</dbReference>
<dbReference type="GO" id="GO:0019856">
    <property type="term" value="P:pyrimidine nucleobase biosynthetic process"/>
    <property type="evidence" value="ECO:0007669"/>
    <property type="project" value="InterPro"/>
</dbReference>
<sequence>MLDESLLNIFSSNNAILKGHFVLSSGLHSDTYIQCAKLFENPGVCEELCARLIKKAQNKIIMQNINLIVSPAIGGIIVGYEIAKQLGIRCVFCERVNGVFTLRRGFEIKCDDKIIIVEDVITTGKSSMEVLECISIKDNVVGELSIVKRSNSDINVPFPIVSLLELEIPHYTDNNLPDNLRQIPAVKPGSRLLV</sequence>
<comment type="similarity">
    <text evidence="7">Belongs to the purine/pyrimidine phosphoribosyltransferase family. PyrE subfamily.</text>
</comment>
<accession>A0A0F3NP02</accession>
<dbReference type="RefSeq" id="WP_045809145.1">
    <property type="nucleotide sequence ID" value="NZ_LANX01000001.1"/>
</dbReference>
<organism evidence="8 9">
    <name type="scientific">Candidatus Neoehrlichia procyonis str. RAC413</name>
    <dbReference type="NCBI Taxonomy" id="1359163"/>
    <lineage>
        <taxon>Bacteria</taxon>
        <taxon>Pseudomonadati</taxon>
        <taxon>Pseudomonadota</taxon>
        <taxon>Alphaproteobacteria</taxon>
        <taxon>Rickettsiales</taxon>
        <taxon>Anaplasmataceae</taxon>
        <taxon>Candidatus Neoehrlichia</taxon>
    </lineage>
</organism>
<reference evidence="8 9" key="1">
    <citation type="submission" date="2015-02" db="EMBL/GenBank/DDBJ databases">
        <title>Genome Sequencing of Rickettsiales.</title>
        <authorList>
            <person name="Daugherty S.C."/>
            <person name="Su Q."/>
            <person name="Abolude K."/>
            <person name="Beier-Sexton M."/>
            <person name="Carlyon J.A."/>
            <person name="Carter R."/>
            <person name="Day N.P."/>
            <person name="Dumler S.J."/>
            <person name="Dyachenko V."/>
            <person name="Godinez A."/>
            <person name="Kurtti T.J."/>
            <person name="Lichay M."/>
            <person name="Mullins K.E."/>
            <person name="Ott S."/>
            <person name="Pappas-Brown V."/>
            <person name="Paris D.H."/>
            <person name="Patel P."/>
            <person name="Richards A.L."/>
            <person name="Sadzewicz L."/>
            <person name="Sears K."/>
            <person name="Seidman D."/>
            <person name="Sengamalay N."/>
            <person name="Stenos J."/>
            <person name="Tallon L.J."/>
            <person name="Vincent G."/>
            <person name="Fraser C.M."/>
            <person name="Munderloh U."/>
            <person name="Dunning-Hotopp J.C."/>
        </authorList>
    </citation>
    <scope>NUCLEOTIDE SEQUENCE [LARGE SCALE GENOMIC DNA]</scope>
    <source>
        <strain evidence="8 9">RAC413</strain>
    </source>
</reference>
<comment type="subunit">
    <text evidence="7">Homodimer.</text>
</comment>
<protein>
    <recommendedName>
        <fullName evidence="2 7">Orotate phosphoribosyltransferase</fullName>
        <shortName evidence="7">OPRT</shortName>
        <shortName evidence="7">OPRTase</shortName>
        <ecNumber evidence="2 7">2.4.2.10</ecNumber>
    </recommendedName>
</protein>
<dbReference type="Proteomes" id="UP000033562">
    <property type="component" value="Unassembled WGS sequence"/>
</dbReference>
<evidence type="ECO:0000256" key="7">
    <source>
        <dbReference type="HAMAP-Rule" id="MF_01208"/>
    </source>
</evidence>
<keyword evidence="4 7" id="KW-0808">Transferase</keyword>
<dbReference type="GO" id="GO:0004588">
    <property type="term" value="F:orotate phosphoribosyltransferase activity"/>
    <property type="evidence" value="ECO:0007669"/>
    <property type="project" value="UniProtKB-UniRule"/>
</dbReference>
<dbReference type="InterPro" id="IPR006273">
    <property type="entry name" value="Orotate_PRibTrfase_bac"/>
</dbReference>
<evidence type="ECO:0000256" key="3">
    <source>
        <dbReference type="ARBA" id="ARBA00022676"/>
    </source>
</evidence>
<dbReference type="InterPro" id="IPR000836">
    <property type="entry name" value="PRTase_dom"/>
</dbReference>
<gene>
    <name evidence="7 8" type="primary">pyrE</name>
    <name evidence="8" type="ORF">NLO413_0824</name>
</gene>
<dbReference type="PANTHER" id="PTHR19278">
    <property type="entry name" value="OROTATE PHOSPHORIBOSYLTRANSFERASE"/>
    <property type="match status" value="1"/>
</dbReference>
<keyword evidence="5 7" id="KW-0460">Magnesium</keyword>
<dbReference type="PANTHER" id="PTHR19278:SF9">
    <property type="entry name" value="URIDINE 5'-MONOPHOSPHATE SYNTHASE"/>
    <property type="match status" value="1"/>
</dbReference>
<dbReference type="AlphaFoldDB" id="A0A0F3NP02"/>
<dbReference type="PATRIC" id="fig|1359163.3.peg.796"/>
<evidence type="ECO:0000313" key="8">
    <source>
        <dbReference type="EMBL" id="KJV69432.1"/>
    </source>
</evidence>
<evidence type="ECO:0000313" key="9">
    <source>
        <dbReference type="Proteomes" id="UP000033562"/>
    </source>
</evidence>
<keyword evidence="9" id="KW-1185">Reference proteome</keyword>
<evidence type="ECO:0000256" key="4">
    <source>
        <dbReference type="ARBA" id="ARBA00022679"/>
    </source>
</evidence>
<dbReference type="GO" id="GO:0044205">
    <property type="term" value="P:'de novo' UMP biosynthetic process"/>
    <property type="evidence" value="ECO:0007669"/>
    <property type="project" value="UniProtKB-UniRule"/>
</dbReference>
<dbReference type="Gene3D" id="3.40.50.2020">
    <property type="match status" value="1"/>
</dbReference>
<feature type="binding site" description="in other chain" evidence="7">
    <location>
        <begin position="118"/>
        <end position="126"/>
    </location>
    <ligand>
        <name>5-phospho-alpha-D-ribose 1-diphosphate</name>
        <dbReference type="ChEBI" id="CHEBI:58017"/>
        <note>ligand shared between dimeric partners</note>
    </ligand>
</feature>
<dbReference type="EMBL" id="LANX01000001">
    <property type="protein sequence ID" value="KJV69432.1"/>
    <property type="molecule type" value="Genomic_DNA"/>
</dbReference>
<keyword evidence="6 7" id="KW-0665">Pyrimidine biosynthesis</keyword>
<comment type="cofactor">
    <cofactor evidence="7">
        <name>Mg(2+)</name>
        <dbReference type="ChEBI" id="CHEBI:18420"/>
    </cofactor>
</comment>
<keyword evidence="3 7" id="KW-0328">Glycosyltransferase</keyword>
<proteinExistence type="inferred from homology"/>
<comment type="catalytic activity">
    <reaction evidence="7">
        <text>orotidine 5'-phosphate + diphosphate = orotate + 5-phospho-alpha-D-ribose 1-diphosphate</text>
        <dbReference type="Rhea" id="RHEA:10380"/>
        <dbReference type="ChEBI" id="CHEBI:30839"/>
        <dbReference type="ChEBI" id="CHEBI:33019"/>
        <dbReference type="ChEBI" id="CHEBI:57538"/>
        <dbReference type="ChEBI" id="CHEBI:58017"/>
        <dbReference type="EC" id="2.4.2.10"/>
    </reaction>
</comment>
<name>A0A0F3NP02_9RICK</name>
<comment type="caution">
    <text evidence="8">The sequence shown here is derived from an EMBL/GenBank/DDBJ whole genome shotgun (WGS) entry which is preliminary data.</text>
</comment>
<dbReference type="InterPro" id="IPR023031">
    <property type="entry name" value="OPRT"/>
</dbReference>
<evidence type="ECO:0000256" key="6">
    <source>
        <dbReference type="ARBA" id="ARBA00022975"/>
    </source>
</evidence>
<dbReference type="InterPro" id="IPR029057">
    <property type="entry name" value="PRTase-like"/>
</dbReference>
<comment type="pathway">
    <text evidence="1 7">Pyrimidine metabolism; UMP biosynthesis via de novo pathway; UMP from orotate: step 1/2.</text>
</comment>
<dbReference type="STRING" id="1359163.NLO413_0824"/>
<feature type="binding site" evidence="7">
    <location>
        <position position="149"/>
    </location>
    <ligand>
        <name>orotate</name>
        <dbReference type="ChEBI" id="CHEBI:30839"/>
    </ligand>
</feature>
<evidence type="ECO:0000256" key="1">
    <source>
        <dbReference type="ARBA" id="ARBA00004889"/>
    </source>
</evidence>
<dbReference type="OrthoDB" id="9783570at2"/>
<comment type="function">
    <text evidence="7">Catalyzes the transfer of a ribosyl phosphate group from 5-phosphoribose 1-diphosphate to orotate, leading to the formation of orotidine monophosphate (OMP).</text>
</comment>
<dbReference type="GO" id="GO:0000287">
    <property type="term" value="F:magnesium ion binding"/>
    <property type="evidence" value="ECO:0007669"/>
    <property type="project" value="UniProtKB-UniRule"/>
</dbReference>